<proteinExistence type="predicted"/>
<organism evidence="2 4">
    <name type="scientific">Moritella viscosa</name>
    <dbReference type="NCBI Taxonomy" id="80854"/>
    <lineage>
        <taxon>Bacteria</taxon>
        <taxon>Pseudomonadati</taxon>
        <taxon>Pseudomonadota</taxon>
        <taxon>Gammaproteobacteria</taxon>
        <taxon>Alteromonadales</taxon>
        <taxon>Moritellaceae</taxon>
        <taxon>Moritella</taxon>
    </lineage>
</organism>
<dbReference type="OrthoDB" id="6238348at2"/>
<reference evidence="2 4" key="1">
    <citation type="submission" date="2016-11" db="EMBL/GenBank/DDBJ databases">
        <authorList>
            <person name="Jaros S."/>
            <person name="Januszkiewicz K."/>
            <person name="Wedrychowicz H."/>
        </authorList>
    </citation>
    <scope>NUCLEOTIDE SEQUENCE [LARGE SCALE GENOMIC DNA]</scope>
    <source>
        <strain evidence="2">NVI 5450</strain>
    </source>
</reference>
<sequence length="90" mass="10109">MSQKPDLSSAMLNLIEEVRGIFPFYAPESSICGDSCEGCPKKLLELVDSELCYWEDQVKQGKAPTFDELNRVGKLCKNVRRGLKRNGLVD</sequence>
<dbReference type="EMBL" id="FPLJ01000041">
    <property type="protein sequence ID" value="SGY89128.1"/>
    <property type="molecule type" value="Genomic_DNA"/>
</dbReference>
<dbReference type="AlphaFoldDB" id="A0A090IJP0"/>
<gene>
    <name evidence="1" type="ORF">MT2528_1658</name>
    <name evidence="2" type="ORF">NVI5450_1883</name>
</gene>
<accession>A0A090IJP0</accession>
<evidence type="ECO:0000313" key="4">
    <source>
        <dbReference type="Proteomes" id="UP000183794"/>
    </source>
</evidence>
<evidence type="ECO:0000313" key="3">
    <source>
        <dbReference type="Proteomes" id="UP000182660"/>
    </source>
</evidence>
<name>A0A090IJP0_9GAMM</name>
<dbReference type="RefSeq" id="WP_045111548.1">
    <property type="nucleotide sequence ID" value="NZ_CAWQZC010000113.1"/>
</dbReference>
<dbReference type="EMBL" id="FPLD01000052">
    <property type="protein sequence ID" value="SGY96808.1"/>
    <property type="molecule type" value="Genomic_DNA"/>
</dbReference>
<dbReference type="Proteomes" id="UP000182660">
    <property type="component" value="Unassembled WGS sequence"/>
</dbReference>
<keyword evidence="3" id="KW-1185">Reference proteome</keyword>
<dbReference type="GeneID" id="61295567"/>
<dbReference type="KEGG" id="mvs:MVIS_3536"/>
<reference evidence="1 3" key="2">
    <citation type="submission" date="2016-11" db="EMBL/GenBank/DDBJ databases">
        <authorList>
            <person name="Klemetsen T."/>
        </authorList>
    </citation>
    <scope>NUCLEOTIDE SEQUENCE [LARGE SCALE GENOMIC DNA]</scope>
    <source>
        <strain evidence="1">MT 2528</strain>
    </source>
</reference>
<evidence type="ECO:0008006" key="5">
    <source>
        <dbReference type="Google" id="ProtNLM"/>
    </source>
</evidence>
<evidence type="ECO:0000313" key="1">
    <source>
        <dbReference type="EMBL" id="SGY89128.1"/>
    </source>
</evidence>
<dbReference type="PATRIC" id="fig|80854.5.peg.3740"/>
<dbReference type="HOGENOM" id="CLU_162092_1_0_6"/>
<protein>
    <recommendedName>
        <fullName evidence="5">Oxidoreductase-like domain-containing protein</fullName>
    </recommendedName>
</protein>
<evidence type="ECO:0000313" key="2">
    <source>
        <dbReference type="EMBL" id="SGY96808.1"/>
    </source>
</evidence>
<dbReference type="Proteomes" id="UP000183794">
    <property type="component" value="Unassembled WGS sequence"/>
</dbReference>